<accession>N1RT04</accession>
<protein>
    <submittedName>
        <fullName evidence="3">Uncharacterized protein</fullName>
    </submittedName>
</protein>
<dbReference type="EMBL" id="KB726570">
    <property type="protein sequence ID" value="EMT67302.1"/>
    <property type="molecule type" value="Genomic_DNA"/>
</dbReference>
<evidence type="ECO:0000256" key="2">
    <source>
        <dbReference type="SAM" id="SignalP"/>
    </source>
</evidence>
<evidence type="ECO:0000313" key="4">
    <source>
        <dbReference type="Proteomes" id="UP000016929"/>
    </source>
</evidence>
<keyword evidence="4" id="KW-1185">Reference proteome</keyword>
<reference evidence="4" key="2">
    <citation type="journal article" date="2014" name="PLoS ONE">
        <title>Genome and Transcriptome Analysis of the Fungal Pathogen Fusarium oxysporum f. sp. cubense Causing Banana Vascular Wilt Disease.</title>
        <authorList>
            <person name="Guo L."/>
            <person name="Han L."/>
            <person name="Yang L."/>
            <person name="Zeng H."/>
            <person name="Fan D."/>
            <person name="Zhu Y."/>
            <person name="Feng Y."/>
            <person name="Wang G."/>
            <person name="Peng C."/>
            <person name="Jiang X."/>
            <person name="Zhou D."/>
            <person name="Ni P."/>
            <person name="Liang C."/>
            <person name="Liu L."/>
            <person name="Wang J."/>
            <person name="Mao C."/>
            <person name="Fang X."/>
            <person name="Peng M."/>
            <person name="Huang J."/>
        </authorList>
    </citation>
    <scope>NUCLEOTIDE SEQUENCE [LARGE SCALE GENOMIC DNA]</scope>
    <source>
        <strain evidence="4">race 4</strain>
    </source>
</reference>
<keyword evidence="2" id="KW-0732">Signal</keyword>
<proteinExistence type="predicted"/>
<dbReference type="AlphaFoldDB" id="N1RT04"/>
<gene>
    <name evidence="3" type="ORF">FOC4_g10005380</name>
</gene>
<organism evidence="3 4">
    <name type="scientific">Fusarium oxysporum f. sp. cubense (strain race 4)</name>
    <name type="common">Panama disease fungus</name>
    <dbReference type="NCBI Taxonomy" id="2502994"/>
    <lineage>
        <taxon>Eukaryota</taxon>
        <taxon>Fungi</taxon>
        <taxon>Dikarya</taxon>
        <taxon>Ascomycota</taxon>
        <taxon>Pezizomycotina</taxon>
        <taxon>Sordariomycetes</taxon>
        <taxon>Hypocreomycetidae</taxon>
        <taxon>Hypocreales</taxon>
        <taxon>Nectriaceae</taxon>
        <taxon>Fusarium</taxon>
        <taxon>Fusarium oxysporum species complex</taxon>
    </lineage>
</organism>
<feature type="signal peptide" evidence="2">
    <location>
        <begin position="1"/>
        <end position="21"/>
    </location>
</feature>
<feature type="chain" id="PRO_5004111288" evidence="2">
    <location>
        <begin position="22"/>
        <end position="238"/>
    </location>
</feature>
<dbReference type="OrthoDB" id="5078508at2759"/>
<feature type="compositionally biased region" description="Low complexity" evidence="1">
    <location>
        <begin position="86"/>
        <end position="108"/>
    </location>
</feature>
<evidence type="ECO:0000313" key="3">
    <source>
        <dbReference type="EMBL" id="EMT67302.1"/>
    </source>
</evidence>
<reference evidence="4" key="1">
    <citation type="submission" date="2012-09" db="EMBL/GenBank/DDBJ databases">
        <title>Genome sequencing and comparative transcriptomics of race 1 and race 4 of banana pathogen: Fusarium oxysporum f. sp. cubense.</title>
        <authorList>
            <person name="Fang X."/>
            <person name="Huang J."/>
        </authorList>
    </citation>
    <scope>NUCLEOTIDE SEQUENCE [LARGE SCALE GENOMIC DNA]</scope>
    <source>
        <strain evidence="4">race 4</strain>
    </source>
</reference>
<dbReference type="HOGENOM" id="CLU_086416_0_0_1"/>
<dbReference type="Proteomes" id="UP000016929">
    <property type="component" value="Unassembled WGS sequence"/>
</dbReference>
<sequence>MARHGILVVLAATVLSVGVNAGPCKPYSSVALSSTIAVETTPTTLETTSSIITADVTDTIDFLETTVTEPATGSTETTDALESTITESATDTSAATSATLEPTTTTAAGPGPCVETQILVNPSFDDNNDGSPWVLGAGSLPALGPYLYRLDYYFKLQTAIQGRGFSCQLTPSINGQTLQSSATLTDSGPYDQRFSSQFFTAQDQGSPATLSVSVQCQGSFNTIIIGTDDFSLTRTCGN</sequence>
<evidence type="ECO:0000256" key="1">
    <source>
        <dbReference type="SAM" id="MobiDB-lite"/>
    </source>
</evidence>
<feature type="region of interest" description="Disordered" evidence="1">
    <location>
        <begin position="86"/>
        <end position="111"/>
    </location>
</feature>
<name>N1RT04_FUSC4</name>